<dbReference type="PANTHER" id="PTHR32114:SF2">
    <property type="entry name" value="ABC TRANSPORTER ABCH.3"/>
    <property type="match status" value="1"/>
</dbReference>
<feature type="domain" description="Rad50/SbcC-type AAA" evidence="6">
    <location>
        <begin position="5"/>
        <end position="217"/>
    </location>
</feature>
<accession>A0ABY5VMM0</accession>
<feature type="region of interest" description="Disordered" evidence="5">
    <location>
        <begin position="451"/>
        <end position="476"/>
    </location>
</feature>
<feature type="coiled-coil region" evidence="4">
    <location>
        <begin position="186"/>
        <end position="214"/>
    </location>
</feature>
<dbReference type="EMBL" id="CP102290">
    <property type="protein sequence ID" value="UWP60708.1"/>
    <property type="molecule type" value="Genomic_DNA"/>
</dbReference>
<dbReference type="Pfam" id="PF13558">
    <property type="entry name" value="SbcC_Walker_B"/>
    <property type="match status" value="1"/>
</dbReference>
<keyword evidence="8" id="KW-1185">Reference proteome</keyword>
<evidence type="ECO:0000256" key="1">
    <source>
        <dbReference type="ARBA" id="ARBA00006930"/>
    </source>
</evidence>
<evidence type="ECO:0000256" key="4">
    <source>
        <dbReference type="SAM" id="Coils"/>
    </source>
</evidence>
<sequence>MKPVRLVMSAFGSYAGETVIDFTKVQQGIFLVTGDTGAGKTTIFDAIAYALYDRTSGQKRDGGMMRSQYADLSARTYVEFTFCYRGEEYTVRRNPEYLREKKRRDADGKRGQTTERAKVELIMPDGSEYEGNKTAVNQKIVEIIGLDVQQFAQMVMIAQGDFLRLLHAQSQERGLIFSRIFDTRIYRRVQDELKQEARESQEALLENRKDIRREMEHAVCPPEFARREEWERELKAELEPDFSLILPMLREMTNGGVRRLERLSVRIEENQRKYGQTAAALEAAQAVNQLFEGLKQAEDRKRELSDSQRPMEELQGRIEAAKKAERVEFFEQECAQKETVVRRLHAQAAKLESRAARTKRVADCYSSDPDNLVRLPEEENGSDAKRLWEAASKRAAASSRLQKAVQDAENCRLAFETIQEEFLRAQAGIMARNLEEGMKCPVCGSAHHPFKAELPGDAPGQQQAQQSKKALEDAEKKVRQLDQQLEEARANEQGVYQEILREISGMEGQLRQLSGMKRDEEQRFRKAQERYLHAVSEAGFKDETSYRDALIGKSQLEELEETLENYRESVIRADEALRFYREQTQGKRPADETAVSEALKELKEEKRKLEEESREWYGRNKRNEESLEALNRLAEERRALQKRCDVLTTLSRTANGALGGSVKLDFETYIQRQFFEQVIRCANRRFIRMTSSQLMLRCREFQNLGTRGQAGLDLDVYSPVTDSTRDVKTLSGGESFLAALSMALGLADVISDTAGAIRMDTMFIDEGFGSLDDEAREQAIAILNELAGADRLVGIISHVSELKEQIDRKLVVSRTAKGSTVRWEL</sequence>
<dbReference type="InterPro" id="IPR038729">
    <property type="entry name" value="Rad50/SbcC_AAA"/>
</dbReference>
<evidence type="ECO:0000259" key="6">
    <source>
        <dbReference type="Pfam" id="PF13476"/>
    </source>
</evidence>
<name>A0ABY5VMM0_9FIRM</name>
<evidence type="ECO:0000256" key="3">
    <source>
        <dbReference type="ARBA" id="ARBA00013368"/>
    </source>
</evidence>
<evidence type="ECO:0000256" key="2">
    <source>
        <dbReference type="ARBA" id="ARBA00011322"/>
    </source>
</evidence>
<dbReference type="Pfam" id="PF13476">
    <property type="entry name" value="AAA_23"/>
    <property type="match status" value="1"/>
</dbReference>
<dbReference type="InterPro" id="IPR027417">
    <property type="entry name" value="P-loop_NTPase"/>
</dbReference>
<organism evidence="7 8">
    <name type="scientific">Ruminococcus gauvreauii</name>
    <dbReference type="NCBI Taxonomy" id="438033"/>
    <lineage>
        <taxon>Bacteria</taxon>
        <taxon>Bacillati</taxon>
        <taxon>Bacillota</taxon>
        <taxon>Clostridia</taxon>
        <taxon>Eubacteriales</taxon>
        <taxon>Oscillospiraceae</taxon>
        <taxon>Ruminococcus</taxon>
    </lineage>
</organism>
<gene>
    <name evidence="7" type="ORF">NQ502_06655</name>
</gene>
<dbReference type="RefSeq" id="WP_028530376.1">
    <property type="nucleotide sequence ID" value="NZ_CABLBR010000002.1"/>
</dbReference>
<proteinExistence type="inferred from homology"/>
<evidence type="ECO:0000313" key="8">
    <source>
        <dbReference type="Proteomes" id="UP001060164"/>
    </source>
</evidence>
<protein>
    <recommendedName>
        <fullName evidence="3">Nuclease SbcCD subunit C</fullName>
    </recommendedName>
</protein>
<dbReference type="Proteomes" id="UP001060164">
    <property type="component" value="Chromosome"/>
</dbReference>
<comment type="subunit">
    <text evidence="2">Heterodimer of SbcC and SbcD.</text>
</comment>
<evidence type="ECO:0000313" key="7">
    <source>
        <dbReference type="EMBL" id="UWP60708.1"/>
    </source>
</evidence>
<dbReference type="PANTHER" id="PTHR32114">
    <property type="entry name" value="ABC TRANSPORTER ABCH.3"/>
    <property type="match status" value="1"/>
</dbReference>
<keyword evidence="4" id="KW-0175">Coiled coil</keyword>
<dbReference type="Gene3D" id="3.40.50.300">
    <property type="entry name" value="P-loop containing nucleotide triphosphate hydrolases"/>
    <property type="match status" value="2"/>
</dbReference>
<comment type="similarity">
    <text evidence="1">Belongs to the SMC family. SbcC subfamily.</text>
</comment>
<reference evidence="7" key="1">
    <citation type="journal article" date="2022" name="Cell">
        <title>Design, construction, and in vivo augmentation of a complex gut microbiome.</title>
        <authorList>
            <person name="Cheng A.G."/>
            <person name="Ho P.Y."/>
            <person name="Aranda-Diaz A."/>
            <person name="Jain S."/>
            <person name="Yu F.B."/>
            <person name="Meng X."/>
            <person name="Wang M."/>
            <person name="Iakiviak M."/>
            <person name="Nagashima K."/>
            <person name="Zhao A."/>
            <person name="Murugkar P."/>
            <person name="Patil A."/>
            <person name="Atabakhsh K."/>
            <person name="Weakley A."/>
            <person name="Yan J."/>
            <person name="Brumbaugh A.R."/>
            <person name="Higginbottom S."/>
            <person name="Dimas A."/>
            <person name="Shiver A.L."/>
            <person name="Deutschbauer A."/>
            <person name="Neff N."/>
            <person name="Sonnenburg J.L."/>
            <person name="Huang K.C."/>
            <person name="Fischbach M.A."/>
        </authorList>
    </citation>
    <scope>NUCLEOTIDE SEQUENCE</scope>
    <source>
        <strain evidence="7">DSM 19829</strain>
    </source>
</reference>
<dbReference type="SUPFAM" id="SSF52540">
    <property type="entry name" value="P-loop containing nucleoside triphosphate hydrolases"/>
    <property type="match status" value="1"/>
</dbReference>
<evidence type="ECO:0000256" key="5">
    <source>
        <dbReference type="SAM" id="MobiDB-lite"/>
    </source>
</evidence>